<organism evidence="1 2">
    <name type="scientific">Halopolyspora algeriensis</name>
    <dbReference type="NCBI Taxonomy" id="1500506"/>
    <lineage>
        <taxon>Bacteria</taxon>
        <taxon>Bacillati</taxon>
        <taxon>Actinomycetota</taxon>
        <taxon>Actinomycetes</taxon>
        <taxon>Actinomycetes incertae sedis</taxon>
        <taxon>Halopolyspora</taxon>
    </lineage>
</organism>
<dbReference type="Proteomes" id="UP000253495">
    <property type="component" value="Unassembled WGS sequence"/>
</dbReference>
<comment type="caution">
    <text evidence="1">The sequence shown here is derived from an EMBL/GenBank/DDBJ whole genome shotgun (WGS) entry which is preliminary data.</text>
</comment>
<dbReference type="AlphaFoldDB" id="A0A368VPZ2"/>
<proteinExistence type="predicted"/>
<name>A0A368VPZ2_9ACTN</name>
<reference evidence="1 2" key="1">
    <citation type="submission" date="2018-07" db="EMBL/GenBank/DDBJ databases">
        <title>Genomic Encyclopedia of Type Strains, Phase III (KMG-III): the genomes of soil and plant-associated and newly described type strains.</title>
        <authorList>
            <person name="Whitman W."/>
        </authorList>
    </citation>
    <scope>NUCLEOTIDE SEQUENCE [LARGE SCALE GENOMIC DNA]</scope>
    <source>
        <strain evidence="1 2">CECT 8575</strain>
    </source>
</reference>
<sequence length="69" mass="7688">MKDMKPELALLRTDPCESDPAEMSSVRTPAACSDDELLAEVRECEAVVRRALAEQYALMAEVERRGLYG</sequence>
<protein>
    <submittedName>
        <fullName evidence="1">Uncharacterized protein</fullName>
    </submittedName>
</protein>
<dbReference type="EMBL" id="QPJC01000005">
    <property type="protein sequence ID" value="RCW43919.1"/>
    <property type="molecule type" value="Genomic_DNA"/>
</dbReference>
<keyword evidence="2" id="KW-1185">Reference proteome</keyword>
<evidence type="ECO:0000313" key="2">
    <source>
        <dbReference type="Proteomes" id="UP000253495"/>
    </source>
</evidence>
<evidence type="ECO:0000313" key="1">
    <source>
        <dbReference type="EMBL" id="RCW43919.1"/>
    </source>
</evidence>
<accession>A0A368VPZ2</accession>
<gene>
    <name evidence="1" type="ORF">DFQ14_10560</name>
</gene>